<dbReference type="PANTHER" id="PTHR42648">
    <property type="entry name" value="TRANSPOSASE, PUTATIVE-RELATED"/>
    <property type="match status" value="1"/>
</dbReference>
<dbReference type="Pfam" id="PF00098">
    <property type="entry name" value="zf-CCHC"/>
    <property type="match status" value="1"/>
</dbReference>
<dbReference type="InterPro" id="IPR013103">
    <property type="entry name" value="RVT_2"/>
</dbReference>
<evidence type="ECO:0000256" key="2">
    <source>
        <dbReference type="ARBA" id="ARBA00022723"/>
    </source>
</evidence>
<keyword evidence="1" id="KW-0645">Protease</keyword>
<evidence type="ECO:0000259" key="6">
    <source>
        <dbReference type="PROSITE" id="PS50158"/>
    </source>
</evidence>
<reference evidence="7" key="1">
    <citation type="submission" date="2020-06" db="EMBL/GenBank/DDBJ databases">
        <authorList>
            <person name="Li T."/>
            <person name="Hu X."/>
            <person name="Zhang T."/>
            <person name="Song X."/>
            <person name="Zhang H."/>
            <person name="Dai N."/>
            <person name="Sheng W."/>
            <person name="Hou X."/>
            <person name="Wei L."/>
        </authorList>
    </citation>
    <scope>NUCLEOTIDE SEQUENCE</scope>
    <source>
        <strain evidence="7">KEN1</strain>
        <tissue evidence="7">Leaf</tissue>
    </source>
</reference>
<evidence type="ECO:0000256" key="4">
    <source>
        <dbReference type="PROSITE-ProRule" id="PRU00047"/>
    </source>
</evidence>
<feature type="region of interest" description="Disordered" evidence="5">
    <location>
        <begin position="177"/>
        <end position="197"/>
    </location>
</feature>
<accession>A0AAW2XWZ3</accession>
<keyword evidence="4" id="KW-0863">Zinc-finger</keyword>
<dbReference type="GO" id="GO:0006508">
    <property type="term" value="P:proteolysis"/>
    <property type="evidence" value="ECO:0007669"/>
    <property type="project" value="UniProtKB-KW"/>
</dbReference>
<evidence type="ECO:0000256" key="1">
    <source>
        <dbReference type="ARBA" id="ARBA00022670"/>
    </source>
</evidence>
<evidence type="ECO:0000256" key="5">
    <source>
        <dbReference type="SAM" id="MobiDB-lite"/>
    </source>
</evidence>
<keyword evidence="3" id="KW-0378">Hydrolase</keyword>
<feature type="compositionally biased region" description="Polar residues" evidence="5">
    <location>
        <begin position="1"/>
        <end position="14"/>
    </location>
</feature>
<dbReference type="Gene3D" id="4.10.60.10">
    <property type="entry name" value="Zinc finger, CCHC-type"/>
    <property type="match status" value="1"/>
</dbReference>
<name>A0AAW2XWZ3_9LAMI</name>
<comment type="caution">
    <text evidence="7">The sequence shown here is derived from an EMBL/GenBank/DDBJ whole genome shotgun (WGS) entry which is preliminary data.</text>
</comment>
<sequence>MDKSLPQTLPAGSSSDERETFERWHADHRKVRSIIVASMSNDIQNQYDSLDDVASILQRMKEVYANPDRHTRYVATKEFFKIKMTEGSYVQEHGVKMLSLVEKLEDLKAELNNDTYIDVILQSLPPSYDPFIVNFNMNGLEKSINELINILVQYEATTKKSAPSIFIGDASTSKAKGKRAGHWKRKKGKAKAKAVVPAKDATSAPLAPVGMGKGKRKMGTQQQSRANDICAHCREKGHWKRDCPKLPPKQGMFVVEVNMVTNSASWVLDTGCGAHICNDLQVLQRSRKLSKDEVVLKLGDGKVVTAEAVGTVNLVISDRVRLELKDCYFVPSMIKTIIFIPLLDNAVEFFINKSYFYLMKDGSPHLLGHISQDMIKRLVDSKSLEIDNLDNLPAYVCGPLNTQARAGFSYFITFIDDYSRYGYVYLMRYKSEAFVRFKEFRLEVENQKIHDELYRIALVLPGYALETAARLLNIVPSKSVAGTPYQIWHGKPASYKYLRVWGSPAYVKRPVGDKLDSRSSLCRFIGYLNETYGYYFYDHSEEKVFVLRNAVFLERGFPVDTRHDELEPSLDISGSTQRDLYGSAGGIHGSRRRAEVIRGYDFIKNDFDTCVYKKVSGSSIVFLVLYVDDILLIENDVKMLGDTKASLSTQFFMKDLGEASYIIGIKIIRDRSKRMLGMTQNSYVEKVLKRFKMEHSKRGFLPMRYGVKLSKKQSPKSDEEVKKMLSVTSRYQACAGVAHWTAVKTILKYLRRTKDIFLVYGGGELILEGYSDANFQSDNDDAKPQSGFVFRLNGGVVASNNSKQDIIADSTTEAEYIAALEAAKEAVWMKNYI</sequence>
<keyword evidence="4" id="KW-0862">Zinc</keyword>
<reference evidence="7" key="2">
    <citation type="journal article" date="2024" name="Plant">
        <title>Genomic evolution and insights into agronomic trait innovations of Sesamum species.</title>
        <authorList>
            <person name="Miao H."/>
            <person name="Wang L."/>
            <person name="Qu L."/>
            <person name="Liu H."/>
            <person name="Sun Y."/>
            <person name="Le M."/>
            <person name="Wang Q."/>
            <person name="Wei S."/>
            <person name="Zheng Y."/>
            <person name="Lin W."/>
            <person name="Duan Y."/>
            <person name="Cao H."/>
            <person name="Xiong S."/>
            <person name="Wang X."/>
            <person name="Wei L."/>
            <person name="Li C."/>
            <person name="Ma Q."/>
            <person name="Ju M."/>
            <person name="Zhao R."/>
            <person name="Li G."/>
            <person name="Mu C."/>
            <person name="Tian Q."/>
            <person name="Mei H."/>
            <person name="Zhang T."/>
            <person name="Gao T."/>
            <person name="Zhang H."/>
        </authorList>
    </citation>
    <scope>NUCLEOTIDE SEQUENCE</scope>
    <source>
        <strain evidence="7">KEN1</strain>
    </source>
</reference>
<dbReference type="Pfam" id="PF25597">
    <property type="entry name" value="SH3_retrovirus"/>
    <property type="match status" value="1"/>
</dbReference>
<dbReference type="GO" id="GO:0008233">
    <property type="term" value="F:peptidase activity"/>
    <property type="evidence" value="ECO:0007669"/>
    <property type="project" value="UniProtKB-KW"/>
</dbReference>
<dbReference type="CDD" id="cd09272">
    <property type="entry name" value="RNase_HI_RT_Ty1"/>
    <property type="match status" value="1"/>
</dbReference>
<evidence type="ECO:0000256" key="3">
    <source>
        <dbReference type="ARBA" id="ARBA00022801"/>
    </source>
</evidence>
<gene>
    <name evidence="7" type="ORF">Slati_0463000</name>
</gene>
<dbReference type="Pfam" id="PF22936">
    <property type="entry name" value="Pol_BBD"/>
    <property type="match status" value="1"/>
</dbReference>
<proteinExistence type="predicted"/>
<dbReference type="InterPro" id="IPR036875">
    <property type="entry name" value="Znf_CCHC_sf"/>
</dbReference>
<dbReference type="InterPro" id="IPR001878">
    <property type="entry name" value="Znf_CCHC"/>
</dbReference>
<dbReference type="Pfam" id="PF07727">
    <property type="entry name" value="RVT_2"/>
    <property type="match status" value="1"/>
</dbReference>
<feature type="compositionally biased region" description="Basic residues" evidence="5">
    <location>
        <begin position="177"/>
        <end position="192"/>
    </location>
</feature>
<dbReference type="SUPFAM" id="SSF53098">
    <property type="entry name" value="Ribonuclease H-like"/>
    <property type="match status" value="1"/>
</dbReference>
<dbReference type="PANTHER" id="PTHR42648:SF27">
    <property type="entry name" value="RNA-DIRECTED DNA POLYMERASE"/>
    <property type="match status" value="1"/>
</dbReference>
<dbReference type="InterPro" id="IPR039537">
    <property type="entry name" value="Retrotran_Ty1/copia-like"/>
</dbReference>
<dbReference type="SMART" id="SM00343">
    <property type="entry name" value="ZnF_C2HC"/>
    <property type="match status" value="1"/>
</dbReference>
<dbReference type="AlphaFoldDB" id="A0AAW2XWZ3"/>
<feature type="domain" description="CCHC-type" evidence="6">
    <location>
        <begin position="230"/>
        <end position="245"/>
    </location>
</feature>
<dbReference type="InterPro" id="IPR012337">
    <property type="entry name" value="RNaseH-like_sf"/>
</dbReference>
<dbReference type="InterPro" id="IPR054722">
    <property type="entry name" value="PolX-like_BBD"/>
</dbReference>
<dbReference type="Pfam" id="PF14223">
    <property type="entry name" value="Retrotran_gag_2"/>
    <property type="match status" value="1"/>
</dbReference>
<feature type="region of interest" description="Disordered" evidence="5">
    <location>
        <begin position="1"/>
        <end position="22"/>
    </location>
</feature>
<dbReference type="GO" id="GO:0008270">
    <property type="term" value="F:zinc ion binding"/>
    <property type="evidence" value="ECO:0007669"/>
    <property type="project" value="UniProtKB-KW"/>
</dbReference>
<keyword evidence="2" id="KW-0479">Metal-binding</keyword>
<dbReference type="PROSITE" id="PS50158">
    <property type="entry name" value="ZF_CCHC"/>
    <property type="match status" value="1"/>
</dbReference>
<dbReference type="EMBL" id="JACGWN010000002">
    <property type="protein sequence ID" value="KAL0458358.1"/>
    <property type="molecule type" value="Genomic_DNA"/>
</dbReference>
<dbReference type="InterPro" id="IPR057670">
    <property type="entry name" value="SH3_retrovirus"/>
</dbReference>
<protein>
    <submittedName>
        <fullName evidence="7">Copia protein</fullName>
    </submittedName>
</protein>
<dbReference type="SUPFAM" id="SSF57756">
    <property type="entry name" value="Retrovirus zinc finger-like domains"/>
    <property type="match status" value="1"/>
</dbReference>
<organism evidence="7">
    <name type="scientific">Sesamum latifolium</name>
    <dbReference type="NCBI Taxonomy" id="2727402"/>
    <lineage>
        <taxon>Eukaryota</taxon>
        <taxon>Viridiplantae</taxon>
        <taxon>Streptophyta</taxon>
        <taxon>Embryophyta</taxon>
        <taxon>Tracheophyta</taxon>
        <taxon>Spermatophyta</taxon>
        <taxon>Magnoliopsida</taxon>
        <taxon>eudicotyledons</taxon>
        <taxon>Gunneridae</taxon>
        <taxon>Pentapetalae</taxon>
        <taxon>asterids</taxon>
        <taxon>lamiids</taxon>
        <taxon>Lamiales</taxon>
        <taxon>Pedaliaceae</taxon>
        <taxon>Sesamum</taxon>
    </lineage>
</organism>
<evidence type="ECO:0000313" key="7">
    <source>
        <dbReference type="EMBL" id="KAL0458358.1"/>
    </source>
</evidence>
<dbReference type="GO" id="GO:0003676">
    <property type="term" value="F:nucleic acid binding"/>
    <property type="evidence" value="ECO:0007669"/>
    <property type="project" value="InterPro"/>
</dbReference>